<dbReference type="RefSeq" id="WP_244305169.1">
    <property type="nucleotide sequence ID" value="NZ_KK853997.1"/>
</dbReference>
<feature type="transmembrane region" description="Helical" evidence="5">
    <location>
        <begin position="69"/>
        <end position="87"/>
    </location>
</feature>
<proteinExistence type="predicted"/>
<dbReference type="eggNOG" id="COG3339">
    <property type="taxonomic scope" value="Bacteria"/>
</dbReference>
<evidence type="ECO:0000313" key="8">
    <source>
        <dbReference type="Proteomes" id="UP000027178"/>
    </source>
</evidence>
<evidence type="ECO:0000313" key="7">
    <source>
        <dbReference type="EMBL" id="KDN87020.1"/>
    </source>
</evidence>
<sequence>MGKGRASKGTAAARMRGLDGLAVSRSAWGLYRETRRPGAPGLAARVWALPRLCRDVLLRRYPGVGPGKLLVFAFAVAVYLVSPIDAIPDFIPVLGWSDDTGLLLWFLMGLTRESGRYVEWARRGEGGAIGELPADG</sequence>
<feature type="domain" description="DUF1232" evidence="6">
    <location>
        <begin position="71"/>
        <end position="105"/>
    </location>
</feature>
<evidence type="ECO:0000256" key="5">
    <source>
        <dbReference type="SAM" id="Phobius"/>
    </source>
</evidence>
<comment type="caution">
    <text evidence="7">The sequence shown here is derived from an EMBL/GenBank/DDBJ whole genome shotgun (WGS) entry which is preliminary data.</text>
</comment>
<evidence type="ECO:0000256" key="2">
    <source>
        <dbReference type="ARBA" id="ARBA00022692"/>
    </source>
</evidence>
<keyword evidence="4 5" id="KW-0472">Membrane</keyword>
<dbReference type="EMBL" id="JNBY01000050">
    <property type="protein sequence ID" value="KDN87020.1"/>
    <property type="molecule type" value="Genomic_DNA"/>
</dbReference>
<dbReference type="InterPro" id="IPR010652">
    <property type="entry name" value="DUF1232"/>
</dbReference>
<reference evidence="7 8" key="1">
    <citation type="submission" date="2014-05" db="EMBL/GenBank/DDBJ databases">
        <title>Draft Genome Sequence of Kitasatospora cheerisanensis KCTC 2395.</title>
        <authorList>
            <person name="Nam D.H."/>
        </authorList>
    </citation>
    <scope>NUCLEOTIDE SEQUENCE [LARGE SCALE GENOMIC DNA]</scope>
    <source>
        <strain evidence="7 8">KCTC 2395</strain>
    </source>
</reference>
<keyword evidence="8" id="KW-1185">Reference proteome</keyword>
<dbReference type="GO" id="GO:0012505">
    <property type="term" value="C:endomembrane system"/>
    <property type="evidence" value="ECO:0007669"/>
    <property type="project" value="UniProtKB-SubCell"/>
</dbReference>
<dbReference type="AlphaFoldDB" id="A0A066ZA32"/>
<dbReference type="HOGENOM" id="CLU_132031_0_0_11"/>
<protein>
    <recommendedName>
        <fullName evidence="6">DUF1232 domain-containing protein</fullName>
    </recommendedName>
</protein>
<evidence type="ECO:0000256" key="4">
    <source>
        <dbReference type="ARBA" id="ARBA00023136"/>
    </source>
</evidence>
<dbReference type="Pfam" id="PF06803">
    <property type="entry name" value="DUF1232"/>
    <property type="match status" value="1"/>
</dbReference>
<gene>
    <name evidence="7" type="ORF">KCH_11050</name>
</gene>
<dbReference type="Proteomes" id="UP000027178">
    <property type="component" value="Unassembled WGS sequence"/>
</dbReference>
<comment type="subcellular location">
    <subcellularLocation>
        <location evidence="1">Endomembrane system</location>
        <topology evidence="1">Multi-pass membrane protein</topology>
    </subcellularLocation>
</comment>
<keyword evidence="3 5" id="KW-1133">Transmembrane helix</keyword>
<dbReference type="PATRIC" id="fig|1348663.4.peg.1053"/>
<organism evidence="7 8">
    <name type="scientific">Kitasatospora cheerisanensis KCTC 2395</name>
    <dbReference type="NCBI Taxonomy" id="1348663"/>
    <lineage>
        <taxon>Bacteria</taxon>
        <taxon>Bacillati</taxon>
        <taxon>Actinomycetota</taxon>
        <taxon>Actinomycetes</taxon>
        <taxon>Kitasatosporales</taxon>
        <taxon>Streptomycetaceae</taxon>
        <taxon>Kitasatospora</taxon>
    </lineage>
</organism>
<accession>A0A066ZA32</accession>
<keyword evidence="2 5" id="KW-0812">Transmembrane</keyword>
<evidence type="ECO:0000256" key="3">
    <source>
        <dbReference type="ARBA" id="ARBA00022989"/>
    </source>
</evidence>
<evidence type="ECO:0000259" key="6">
    <source>
        <dbReference type="Pfam" id="PF06803"/>
    </source>
</evidence>
<evidence type="ECO:0000256" key="1">
    <source>
        <dbReference type="ARBA" id="ARBA00004127"/>
    </source>
</evidence>
<name>A0A066ZA32_9ACTN</name>